<comment type="subcellular location">
    <subcellularLocation>
        <location evidence="1">Membrane</location>
        <topology evidence="1">Multi-pass membrane protein</topology>
    </subcellularLocation>
</comment>
<evidence type="ECO:0000256" key="4">
    <source>
        <dbReference type="ARBA" id="ARBA00023136"/>
    </source>
</evidence>
<proteinExistence type="predicted"/>
<dbReference type="GO" id="GO:0016020">
    <property type="term" value="C:membrane"/>
    <property type="evidence" value="ECO:0007669"/>
    <property type="project" value="UniProtKB-SubCell"/>
</dbReference>
<feature type="transmembrane region" description="Helical" evidence="5">
    <location>
        <begin position="120"/>
        <end position="139"/>
    </location>
</feature>
<feature type="transmembrane region" description="Helical" evidence="5">
    <location>
        <begin position="272"/>
        <end position="295"/>
    </location>
</feature>
<evidence type="ECO:0000313" key="7">
    <source>
        <dbReference type="Proteomes" id="UP001155057"/>
    </source>
</evidence>
<feature type="transmembrane region" description="Helical" evidence="5">
    <location>
        <begin position="322"/>
        <end position="341"/>
    </location>
</feature>
<reference evidence="6" key="1">
    <citation type="submission" date="2022-08" db="EMBL/GenBank/DDBJ databases">
        <title>Genomic Encyclopedia of Type Strains, Phase V (KMG-V): Genome sequencing to study the core and pangenomes of soil and plant-associated prokaryotes.</title>
        <authorList>
            <person name="Whitman W."/>
        </authorList>
    </citation>
    <scope>NUCLEOTIDE SEQUENCE</scope>
    <source>
        <strain evidence="6">SP3049</strain>
    </source>
</reference>
<keyword evidence="4 5" id="KW-0472">Membrane</keyword>
<dbReference type="AlphaFoldDB" id="A0A9X2TJ32"/>
<feature type="transmembrane region" description="Helical" evidence="5">
    <location>
        <begin position="222"/>
        <end position="245"/>
    </location>
</feature>
<keyword evidence="3 5" id="KW-1133">Transmembrane helix</keyword>
<dbReference type="Gene3D" id="1.20.1740.10">
    <property type="entry name" value="Amino acid/polyamine transporter I"/>
    <property type="match status" value="1"/>
</dbReference>
<feature type="transmembrane region" description="Helical" evidence="5">
    <location>
        <begin position="41"/>
        <end position="61"/>
    </location>
</feature>
<dbReference type="PANTHER" id="PTHR11785">
    <property type="entry name" value="AMINO ACID TRANSPORTER"/>
    <property type="match status" value="1"/>
</dbReference>
<dbReference type="Proteomes" id="UP001155057">
    <property type="component" value="Unassembled WGS sequence"/>
</dbReference>
<dbReference type="InterPro" id="IPR050598">
    <property type="entry name" value="AminoAcid_Transporter"/>
</dbReference>
<feature type="transmembrane region" description="Helical" evidence="5">
    <location>
        <begin position="386"/>
        <end position="403"/>
    </location>
</feature>
<evidence type="ECO:0000313" key="6">
    <source>
        <dbReference type="EMBL" id="MCS3709979.1"/>
    </source>
</evidence>
<dbReference type="PANTHER" id="PTHR11785:SF512">
    <property type="entry name" value="SOBREMESA, ISOFORM B"/>
    <property type="match status" value="1"/>
</dbReference>
<keyword evidence="2 5" id="KW-0812">Transmembrane</keyword>
<evidence type="ECO:0000256" key="3">
    <source>
        <dbReference type="ARBA" id="ARBA00022989"/>
    </source>
</evidence>
<dbReference type="InterPro" id="IPR002293">
    <property type="entry name" value="AA/rel_permease1"/>
</dbReference>
<dbReference type="PIRSF" id="PIRSF006060">
    <property type="entry name" value="AA_transporter"/>
    <property type="match status" value="1"/>
</dbReference>
<evidence type="ECO:0000256" key="5">
    <source>
        <dbReference type="SAM" id="Phobius"/>
    </source>
</evidence>
<evidence type="ECO:0000256" key="2">
    <source>
        <dbReference type="ARBA" id="ARBA00022692"/>
    </source>
</evidence>
<dbReference type="Pfam" id="PF13520">
    <property type="entry name" value="AA_permease_2"/>
    <property type="match status" value="1"/>
</dbReference>
<gene>
    <name evidence="6" type="ORF">GGP61_001583</name>
</gene>
<organism evidence="6 7">
    <name type="scientific">Salinibacter ruber</name>
    <dbReference type="NCBI Taxonomy" id="146919"/>
    <lineage>
        <taxon>Bacteria</taxon>
        <taxon>Pseudomonadati</taxon>
        <taxon>Rhodothermota</taxon>
        <taxon>Rhodothermia</taxon>
        <taxon>Rhodothermales</taxon>
        <taxon>Salinibacteraceae</taxon>
        <taxon>Salinibacter</taxon>
    </lineage>
</organism>
<feature type="transmembrane region" description="Helical" evidence="5">
    <location>
        <begin position="7"/>
        <end position="29"/>
    </location>
</feature>
<feature type="transmembrane region" description="Helical" evidence="5">
    <location>
        <begin position="190"/>
        <end position="210"/>
    </location>
</feature>
<feature type="transmembrane region" description="Helical" evidence="5">
    <location>
        <begin position="409"/>
        <end position="429"/>
    </location>
</feature>
<dbReference type="EMBL" id="JANUAE010000004">
    <property type="protein sequence ID" value="MCS3709979.1"/>
    <property type="molecule type" value="Genomic_DNA"/>
</dbReference>
<feature type="transmembrane region" description="Helical" evidence="5">
    <location>
        <begin position="356"/>
        <end position="374"/>
    </location>
</feature>
<sequence>MASTLSTVDILTITVGVVIGVGVFKTPALVAANTSGGTGMLLAWMLGGGVSVVGALCYAELASAYPDAGGDYYYFQRAYGDWVAFVFAWARLVVIQTGSITLIAFVFGDYASELWSLGPFSSSLYAAVAVCGLTGLNVYGVRQGTGVQHGLTLATVGGLILLTITGFFVGPGPEGGMPEVQSASDGGGQFGMAMVFVLLTFGGWNEAAYLSGEAKNPERTMAWGLLGSIGVITGLYLLVNAAYLYGLGLEGMGESEVIAAALMEKAFGDPGAYLLSGLVVAAALSSTNATIFTGARSGYALGRDFELFGFLGEWDESRETPVNALLVQGAIALALVGFGAWTRKGFESMVDYTAPVFWLFFGLAGASLIVLRATDSEVRRPFRVPLYPYVPVAFCAACGYMLWSSLAYTGAGALLGVGVLGAGIAAYLIESGD</sequence>
<accession>A0A9X2TJ32</accession>
<feature type="transmembrane region" description="Helical" evidence="5">
    <location>
        <begin position="151"/>
        <end position="170"/>
    </location>
</feature>
<comment type="caution">
    <text evidence="6">The sequence shown here is derived from an EMBL/GenBank/DDBJ whole genome shotgun (WGS) entry which is preliminary data.</text>
</comment>
<name>A0A9X2TJ32_9BACT</name>
<protein>
    <submittedName>
        <fullName evidence="6">Amino acid transporter</fullName>
    </submittedName>
</protein>
<feature type="transmembrane region" description="Helical" evidence="5">
    <location>
        <begin position="82"/>
        <end position="108"/>
    </location>
</feature>
<dbReference type="GO" id="GO:0015179">
    <property type="term" value="F:L-amino acid transmembrane transporter activity"/>
    <property type="evidence" value="ECO:0007669"/>
    <property type="project" value="TreeGrafter"/>
</dbReference>
<evidence type="ECO:0000256" key="1">
    <source>
        <dbReference type="ARBA" id="ARBA00004141"/>
    </source>
</evidence>